<dbReference type="InterPro" id="IPR011009">
    <property type="entry name" value="Kinase-like_dom_sf"/>
</dbReference>
<dbReference type="AlphaFoldDB" id="A0A1E5E672"/>
<comment type="catalytic activity">
    <reaction evidence="14 15">
        <text>an alpha-Kdo-(2-&gt;6)-lipid IVA + ATP = a 4-O-phospho-alpha-Kdo-(2-&gt;6)-lipid IVA + ADP + H(+)</text>
        <dbReference type="Rhea" id="RHEA:74271"/>
        <dbReference type="ChEBI" id="CHEBI:15378"/>
        <dbReference type="ChEBI" id="CHEBI:30616"/>
        <dbReference type="ChEBI" id="CHEBI:176428"/>
        <dbReference type="ChEBI" id="CHEBI:193140"/>
        <dbReference type="ChEBI" id="CHEBI:456216"/>
        <dbReference type="EC" id="2.7.1.166"/>
    </reaction>
</comment>
<keyword evidence="7 15" id="KW-0808">Transferase</keyword>
<dbReference type="InterPro" id="IPR022826">
    <property type="entry name" value="KDO_kinase"/>
</dbReference>
<evidence type="ECO:0000313" key="17">
    <source>
        <dbReference type="Proteomes" id="UP000094070"/>
    </source>
</evidence>
<dbReference type="EMBL" id="AJYK02000008">
    <property type="protein sequence ID" value="OEF29478.1"/>
    <property type="molecule type" value="Genomic_DNA"/>
</dbReference>
<dbReference type="GO" id="GO:0005886">
    <property type="term" value="C:plasma membrane"/>
    <property type="evidence" value="ECO:0007669"/>
    <property type="project" value="UniProtKB-SubCell"/>
</dbReference>
<dbReference type="GO" id="GO:0009244">
    <property type="term" value="P:lipopolysaccharide core region biosynthetic process"/>
    <property type="evidence" value="ECO:0007669"/>
    <property type="project" value="UniProtKB-UniRule"/>
</dbReference>
<dbReference type="OrthoDB" id="6854449at2"/>
<evidence type="ECO:0000256" key="4">
    <source>
        <dbReference type="ARBA" id="ARBA00011988"/>
    </source>
</evidence>
<comment type="caution">
    <text evidence="16">The sequence shown here is derived from an EMBL/GenBank/DDBJ whole genome shotgun (WGS) entry which is preliminary data.</text>
</comment>
<dbReference type="RefSeq" id="WP_017026673.1">
    <property type="nucleotide sequence ID" value="NZ_AJYK02000008.1"/>
</dbReference>
<dbReference type="GO" id="GO:0005524">
    <property type="term" value="F:ATP binding"/>
    <property type="evidence" value="ECO:0007669"/>
    <property type="project" value="UniProtKB-UniRule"/>
</dbReference>
<dbReference type="SUPFAM" id="SSF56112">
    <property type="entry name" value="Protein kinase-like (PK-like)"/>
    <property type="match status" value="1"/>
</dbReference>
<dbReference type="HAMAP" id="MF_00521">
    <property type="entry name" value="KDO_kinase"/>
    <property type="match status" value="1"/>
</dbReference>
<evidence type="ECO:0000313" key="16">
    <source>
        <dbReference type="EMBL" id="OEF29478.1"/>
    </source>
</evidence>
<evidence type="ECO:0000256" key="15">
    <source>
        <dbReference type="HAMAP-Rule" id="MF_00521"/>
    </source>
</evidence>
<dbReference type="GO" id="GO:0016773">
    <property type="term" value="F:phosphotransferase activity, alcohol group as acceptor"/>
    <property type="evidence" value="ECO:0007669"/>
    <property type="project" value="UniProtKB-UniRule"/>
</dbReference>
<reference evidence="16 17" key="1">
    <citation type="journal article" date="2012" name="Science">
        <title>Ecological populations of bacteria act as socially cohesive units of antibiotic production and resistance.</title>
        <authorList>
            <person name="Cordero O.X."/>
            <person name="Wildschutte H."/>
            <person name="Kirkup B."/>
            <person name="Proehl S."/>
            <person name="Ngo L."/>
            <person name="Hussain F."/>
            <person name="Le Roux F."/>
            <person name="Mincer T."/>
            <person name="Polz M.F."/>
        </authorList>
    </citation>
    <scope>NUCLEOTIDE SEQUENCE [LARGE SCALE GENOMIC DNA]</scope>
    <source>
        <strain evidence="16 17">1S-45</strain>
    </source>
</reference>
<dbReference type="eggNOG" id="COG3642">
    <property type="taxonomic scope" value="Bacteria"/>
</dbReference>
<keyword evidence="11 15" id="KW-0448">Lipopolysaccharide biosynthesis</keyword>
<organism evidence="16 17">
    <name type="scientific">Vibrio rumoiensis 1S-45</name>
    <dbReference type="NCBI Taxonomy" id="1188252"/>
    <lineage>
        <taxon>Bacteria</taxon>
        <taxon>Pseudomonadati</taxon>
        <taxon>Pseudomonadota</taxon>
        <taxon>Gammaproteobacteria</taxon>
        <taxon>Vibrionales</taxon>
        <taxon>Vibrionaceae</taxon>
        <taxon>Vibrio</taxon>
    </lineage>
</organism>
<dbReference type="STRING" id="1188252.A1QC_04335"/>
<evidence type="ECO:0000256" key="13">
    <source>
        <dbReference type="ARBA" id="ARBA00029511"/>
    </source>
</evidence>
<dbReference type="GO" id="GO:0016301">
    <property type="term" value="F:kinase activity"/>
    <property type="evidence" value="ECO:0007669"/>
    <property type="project" value="UniProtKB-KW"/>
</dbReference>
<dbReference type="EC" id="2.7.1.166" evidence="4 15"/>
<keyword evidence="17" id="KW-1185">Reference proteome</keyword>
<evidence type="ECO:0000256" key="12">
    <source>
        <dbReference type="ARBA" id="ARBA00023136"/>
    </source>
</evidence>
<evidence type="ECO:0000256" key="8">
    <source>
        <dbReference type="ARBA" id="ARBA00022741"/>
    </source>
</evidence>
<evidence type="ECO:0000256" key="14">
    <source>
        <dbReference type="ARBA" id="ARBA00034417"/>
    </source>
</evidence>
<comment type="similarity">
    <text evidence="3 15">Belongs to the protein kinase superfamily. KdkA/RfaP family.</text>
</comment>
<comment type="function">
    <text evidence="15">Catalyzes the ATP-dependent phosphorylation of the 3-deoxy-D-manno-octulosonic acid (Kdo) residue in Kdo-lipid IV(A) at the 4-OH position.</text>
</comment>
<evidence type="ECO:0000256" key="9">
    <source>
        <dbReference type="ARBA" id="ARBA00022777"/>
    </source>
</evidence>
<dbReference type="Pfam" id="PF06293">
    <property type="entry name" value="Kdo"/>
    <property type="match status" value="1"/>
</dbReference>
<gene>
    <name evidence="15" type="primary">kdkA</name>
    <name evidence="16" type="ORF">A1QC_04335</name>
</gene>
<evidence type="ECO:0000256" key="3">
    <source>
        <dbReference type="ARBA" id="ARBA00010327"/>
    </source>
</evidence>
<comment type="pathway">
    <text evidence="2 15">Bacterial outer membrane biogenesis; LPS core biosynthesis.</text>
</comment>
<evidence type="ECO:0000256" key="2">
    <source>
        <dbReference type="ARBA" id="ARBA00004713"/>
    </source>
</evidence>
<evidence type="ECO:0000256" key="6">
    <source>
        <dbReference type="ARBA" id="ARBA00022519"/>
    </source>
</evidence>
<dbReference type="NCBIfam" id="NF002475">
    <property type="entry name" value="PRK01723.1"/>
    <property type="match status" value="1"/>
</dbReference>
<evidence type="ECO:0000256" key="10">
    <source>
        <dbReference type="ARBA" id="ARBA00022840"/>
    </source>
</evidence>
<name>A0A1E5E672_9VIBR</name>
<keyword evidence="9 15" id="KW-0418">Kinase</keyword>
<evidence type="ECO:0000256" key="1">
    <source>
        <dbReference type="ARBA" id="ARBA00004515"/>
    </source>
</evidence>
<protein>
    <recommendedName>
        <fullName evidence="13 15">3-deoxy-D-manno-octulosonic acid kinase</fullName>
        <shortName evidence="15">Kdo kinase</shortName>
        <ecNumber evidence="4 15">2.7.1.166</ecNumber>
    </recommendedName>
</protein>
<keyword evidence="10 15" id="KW-0067">ATP-binding</keyword>
<comment type="subcellular location">
    <subcellularLocation>
        <location evidence="1 15">Cell inner membrane</location>
        <topology evidence="1 15">Peripheral membrane protein</topology>
        <orientation evidence="1 15">Cytoplasmic side</orientation>
    </subcellularLocation>
</comment>
<sequence length="244" mass="28803">MKTLKLHKQVIWYDDTLISQQIEQCLEAQYWQQQGKVIGSAQGRGTTWFVQTEKLPAALRHYRRGGLFGKLVKDHYWFSSWHNTRSFQEFQLLQHLIQSGVNVPKPIAARAMKRTFCYQADILTQKIDNAQDLVGILQKQPLEPEIYRLIGQQIRRLHEANVNHTDLNIHNILLDGNDCVWIIDFDKCHQEPARAEVTLSAWKQSNLDRLLRSFNKELNKRNIQWSQERDWQALLEGYRQHSMN</sequence>
<keyword evidence="8 15" id="KW-0547">Nucleotide-binding</keyword>
<evidence type="ECO:0000256" key="7">
    <source>
        <dbReference type="ARBA" id="ARBA00022679"/>
    </source>
</evidence>
<evidence type="ECO:0000256" key="5">
    <source>
        <dbReference type="ARBA" id="ARBA00022475"/>
    </source>
</evidence>
<dbReference type="Proteomes" id="UP000094070">
    <property type="component" value="Unassembled WGS sequence"/>
</dbReference>
<evidence type="ECO:0000256" key="11">
    <source>
        <dbReference type="ARBA" id="ARBA00022985"/>
    </source>
</evidence>
<keyword evidence="12 15" id="KW-0472">Membrane</keyword>
<dbReference type="UniPathway" id="UPA00958"/>
<proteinExistence type="inferred from homology"/>
<keyword evidence="5 15" id="KW-1003">Cell membrane</keyword>
<accession>A0A1E5E672</accession>
<keyword evidence="6 15" id="KW-0997">Cell inner membrane</keyword>
<dbReference type="Gene3D" id="1.10.510.10">
    <property type="entry name" value="Transferase(Phosphotransferase) domain 1"/>
    <property type="match status" value="1"/>
</dbReference>
<feature type="active site" evidence="15">
    <location>
        <position position="166"/>
    </location>
</feature>